<accession>A0AAE1DUM9</accession>
<sequence>MSLSVSRYQPKILTSKQLEISGLTRECDARSYVTDRYQRHLVIDYRRHGGRKTVQVGWSEQEEEEGEDEKEKKEQEEEEEEEWEEEEEEEEEGEQEQEEEEEEEEGEQEQEEEEEGEQ</sequence>
<evidence type="ECO:0000313" key="3">
    <source>
        <dbReference type="Proteomes" id="UP001283361"/>
    </source>
</evidence>
<evidence type="ECO:0000313" key="2">
    <source>
        <dbReference type="EMBL" id="KAK3783377.1"/>
    </source>
</evidence>
<dbReference type="Proteomes" id="UP001283361">
    <property type="component" value="Unassembled WGS sequence"/>
</dbReference>
<gene>
    <name evidence="2" type="ORF">RRG08_047083</name>
</gene>
<comment type="caution">
    <text evidence="2">The sequence shown here is derived from an EMBL/GenBank/DDBJ whole genome shotgun (WGS) entry which is preliminary data.</text>
</comment>
<keyword evidence="3" id="KW-1185">Reference proteome</keyword>
<name>A0AAE1DUM9_9GAST</name>
<feature type="compositionally biased region" description="Acidic residues" evidence="1">
    <location>
        <begin position="76"/>
        <end position="118"/>
    </location>
</feature>
<dbReference type="EMBL" id="JAWDGP010002415">
    <property type="protein sequence ID" value="KAK3783377.1"/>
    <property type="molecule type" value="Genomic_DNA"/>
</dbReference>
<proteinExistence type="predicted"/>
<feature type="region of interest" description="Disordered" evidence="1">
    <location>
        <begin position="50"/>
        <end position="118"/>
    </location>
</feature>
<evidence type="ECO:0000256" key="1">
    <source>
        <dbReference type="SAM" id="MobiDB-lite"/>
    </source>
</evidence>
<protein>
    <submittedName>
        <fullName evidence="2">Uncharacterized protein</fullName>
    </submittedName>
</protein>
<reference evidence="2" key="1">
    <citation type="journal article" date="2023" name="G3 (Bethesda)">
        <title>A reference genome for the long-term kleptoplast-retaining sea slug Elysia crispata morphotype clarki.</title>
        <authorList>
            <person name="Eastman K.E."/>
            <person name="Pendleton A.L."/>
            <person name="Shaikh M.A."/>
            <person name="Suttiyut T."/>
            <person name="Ogas R."/>
            <person name="Tomko P."/>
            <person name="Gavelis G."/>
            <person name="Widhalm J.R."/>
            <person name="Wisecaver J.H."/>
        </authorList>
    </citation>
    <scope>NUCLEOTIDE SEQUENCE</scope>
    <source>
        <strain evidence="2">ECLA1</strain>
    </source>
</reference>
<dbReference type="AlphaFoldDB" id="A0AAE1DUM9"/>
<organism evidence="2 3">
    <name type="scientific">Elysia crispata</name>
    <name type="common">lettuce slug</name>
    <dbReference type="NCBI Taxonomy" id="231223"/>
    <lineage>
        <taxon>Eukaryota</taxon>
        <taxon>Metazoa</taxon>
        <taxon>Spiralia</taxon>
        <taxon>Lophotrochozoa</taxon>
        <taxon>Mollusca</taxon>
        <taxon>Gastropoda</taxon>
        <taxon>Heterobranchia</taxon>
        <taxon>Euthyneura</taxon>
        <taxon>Panpulmonata</taxon>
        <taxon>Sacoglossa</taxon>
        <taxon>Placobranchoidea</taxon>
        <taxon>Plakobranchidae</taxon>
        <taxon>Elysia</taxon>
    </lineage>
</organism>